<dbReference type="AlphaFoldDB" id="A0A7J3Z5D4"/>
<accession>A0A7J3Z5D4</accession>
<proteinExistence type="predicted"/>
<organism evidence="1">
    <name type="scientific">Ignisphaera aggregans</name>
    <dbReference type="NCBI Taxonomy" id="334771"/>
    <lineage>
        <taxon>Archaea</taxon>
        <taxon>Thermoproteota</taxon>
        <taxon>Thermoprotei</taxon>
        <taxon>Desulfurococcales</taxon>
        <taxon>Desulfurococcaceae</taxon>
        <taxon>Ignisphaera</taxon>
    </lineage>
</organism>
<dbReference type="EMBL" id="DRYQ01000009">
    <property type="protein sequence ID" value="HHQ49861.1"/>
    <property type="molecule type" value="Genomic_DNA"/>
</dbReference>
<gene>
    <name evidence="1" type="ORF">ENM66_00705</name>
</gene>
<reference evidence="1" key="1">
    <citation type="journal article" date="2020" name="mSystems">
        <title>Genome- and Community-Level Interaction Insights into Carbon Utilization and Element Cycling Functions of Hydrothermarchaeota in Hydrothermal Sediment.</title>
        <authorList>
            <person name="Zhou Z."/>
            <person name="Liu Y."/>
            <person name="Xu W."/>
            <person name="Pan J."/>
            <person name="Luo Z.H."/>
            <person name="Li M."/>
        </authorList>
    </citation>
    <scope>NUCLEOTIDE SEQUENCE [LARGE SCALE GENOMIC DNA]</scope>
    <source>
        <strain evidence="1">SpSt-1105</strain>
    </source>
</reference>
<protein>
    <submittedName>
        <fullName evidence="1">Uncharacterized protein</fullName>
    </submittedName>
</protein>
<sequence length="598" mass="69682">MCFARLRNLFDKRVLDLKVTYNGKDYAFRDALKMWNKVFGNFLEEIARFYDDLGRSVVEKNRHKGGGEAAVVFDFAEFLSRVLHGVDMQDVQDRVLGLVKELYGVLKEFYRSYRIPLFRRMLRFLRTWFASLFRIEYVVFSPEVVLVRSGLGIASAFGGYVYSVVEQLASELEGMVLDVITSSVDDSNVTYIQDILSPLSLRMVAPRDVLHYHRVSVDYRRGVKGWVIGWWKKSGLRDPVYVRSLAELFDLLKRGSKNVAVVVDKESMLLLAKGFERLGWRVEYGRDSENPSVIDYVIAYRPSGSIILMFHPHGRCAMGVDPPFRDEIESVVVALGVRGRPRHMVPVPGIFRRYVRRFLEGRVVALEEWVGLYVVVKGGWILVYDVFSLKYDIHMLAQVVGRFFLSQSMMNLVLNGRYDLRWVSRVKYFVFVDPSGAGRVYKVKYIGRESGSEFGSEFEVRVHNIPAYLVKRQYVEVDISQFSSGCVVVVDVGKVWKWMYDKLKNIYNSLRYCRIQLKYGRGSFDDWWLYKKLVWLISGFEYARLEGRSVPPGLKRMYEVYLNSGVRGLLEYVHSRYLNGLDPSRWRDIKRRIKRVFF</sequence>
<evidence type="ECO:0000313" key="1">
    <source>
        <dbReference type="EMBL" id="HHQ49861.1"/>
    </source>
</evidence>
<name>A0A7J3Z5D4_9CREN</name>
<comment type="caution">
    <text evidence="1">The sequence shown here is derived from an EMBL/GenBank/DDBJ whole genome shotgun (WGS) entry which is preliminary data.</text>
</comment>